<accession>A0AA88JCW8</accession>
<dbReference type="PANTHER" id="PTHR33018:SF31">
    <property type="entry name" value="TRANSPOSASE, PTTA_EN_SPM, PLANT"/>
    <property type="match status" value="1"/>
</dbReference>
<feature type="region of interest" description="Disordered" evidence="1">
    <location>
        <begin position="70"/>
        <end position="98"/>
    </location>
</feature>
<dbReference type="PANTHER" id="PTHR33018">
    <property type="entry name" value="OS10G0338966 PROTEIN-RELATED"/>
    <property type="match status" value="1"/>
</dbReference>
<gene>
    <name evidence="2" type="ORF">TIFTF001_053506</name>
</gene>
<sequence length="293" mass="33288">MIVRDDSPELEEIDALVDSPEVEMQYVATTNPRECLRSTIENELLSEVIPSPKKGPSFIGSLDNDYRSIVRERHDSPTSRKRKSLRLDTIRGNSSEVDEPRAAGNVRYKLQKDWEKAYVFKVMANLWRASKSRLVKKIVEAPNDAERLKLRPDNIKFEVDWKAFVREKLSADFKAKSEKFKAMKKKQLPYTGSHKGYARLIDDMSKASANKKRPSRVAVWTKAHTKKNGEPVSIAVDEAIEKMEEYHKELPFSSQTNVKEDAVSKVLGPEKSGRLRAYGEGVTITKLGSSCQT</sequence>
<keyword evidence="3" id="KW-1185">Reference proteome</keyword>
<evidence type="ECO:0008006" key="4">
    <source>
        <dbReference type="Google" id="ProtNLM"/>
    </source>
</evidence>
<evidence type="ECO:0000313" key="2">
    <source>
        <dbReference type="EMBL" id="GMN72123.1"/>
    </source>
</evidence>
<evidence type="ECO:0000313" key="3">
    <source>
        <dbReference type="Proteomes" id="UP001187192"/>
    </source>
</evidence>
<reference evidence="2" key="1">
    <citation type="submission" date="2023-07" db="EMBL/GenBank/DDBJ databases">
        <title>draft genome sequence of fig (Ficus carica).</title>
        <authorList>
            <person name="Takahashi T."/>
            <person name="Nishimura K."/>
        </authorList>
    </citation>
    <scope>NUCLEOTIDE SEQUENCE</scope>
</reference>
<organism evidence="2 3">
    <name type="scientific">Ficus carica</name>
    <name type="common">Common fig</name>
    <dbReference type="NCBI Taxonomy" id="3494"/>
    <lineage>
        <taxon>Eukaryota</taxon>
        <taxon>Viridiplantae</taxon>
        <taxon>Streptophyta</taxon>
        <taxon>Embryophyta</taxon>
        <taxon>Tracheophyta</taxon>
        <taxon>Spermatophyta</taxon>
        <taxon>Magnoliopsida</taxon>
        <taxon>eudicotyledons</taxon>
        <taxon>Gunneridae</taxon>
        <taxon>Pentapetalae</taxon>
        <taxon>rosids</taxon>
        <taxon>fabids</taxon>
        <taxon>Rosales</taxon>
        <taxon>Moraceae</taxon>
        <taxon>Ficeae</taxon>
        <taxon>Ficus</taxon>
    </lineage>
</organism>
<name>A0AA88JCW8_FICCA</name>
<dbReference type="InterPro" id="IPR004252">
    <property type="entry name" value="Probable_transposase_24"/>
</dbReference>
<proteinExistence type="predicted"/>
<dbReference type="Proteomes" id="UP001187192">
    <property type="component" value="Unassembled WGS sequence"/>
</dbReference>
<evidence type="ECO:0000256" key="1">
    <source>
        <dbReference type="SAM" id="MobiDB-lite"/>
    </source>
</evidence>
<comment type="caution">
    <text evidence="2">The sequence shown here is derived from an EMBL/GenBank/DDBJ whole genome shotgun (WGS) entry which is preliminary data.</text>
</comment>
<dbReference type="EMBL" id="BTGU01012832">
    <property type="protein sequence ID" value="GMN72123.1"/>
    <property type="molecule type" value="Genomic_DNA"/>
</dbReference>
<dbReference type="Pfam" id="PF03004">
    <property type="entry name" value="Transposase_24"/>
    <property type="match status" value="1"/>
</dbReference>
<protein>
    <recommendedName>
        <fullName evidence="4">Transposase</fullName>
    </recommendedName>
</protein>
<dbReference type="AlphaFoldDB" id="A0AA88JCW8"/>